<keyword evidence="13 26" id="KW-0067">ATP-binding</keyword>
<dbReference type="InterPro" id="IPR003594">
    <property type="entry name" value="HATPase_dom"/>
</dbReference>
<dbReference type="InterPro" id="IPR036097">
    <property type="entry name" value="HisK_dim/P_sf"/>
</dbReference>
<evidence type="ECO:0000256" key="4">
    <source>
        <dbReference type="ARBA" id="ARBA00004651"/>
    </source>
</evidence>
<keyword evidence="7" id="KW-0597">Phosphoprotein</keyword>
<reference evidence="26 27" key="1">
    <citation type="submission" date="2024-09" db="EMBL/GenBank/DDBJ databases">
        <authorList>
            <person name="Sun Q."/>
            <person name="Mori K."/>
        </authorList>
    </citation>
    <scope>NUCLEOTIDE SEQUENCE [LARGE SCALE GENOMIC DNA]</scope>
    <source>
        <strain evidence="26 27">TBRC 0563</strain>
    </source>
</reference>
<dbReference type="PROSITE" id="PS50885">
    <property type="entry name" value="HAMP"/>
    <property type="match status" value="1"/>
</dbReference>
<evidence type="ECO:0000256" key="11">
    <source>
        <dbReference type="ARBA" id="ARBA00022777"/>
    </source>
</evidence>
<evidence type="ECO:0000256" key="12">
    <source>
        <dbReference type="ARBA" id="ARBA00022801"/>
    </source>
</evidence>
<evidence type="ECO:0000256" key="1">
    <source>
        <dbReference type="ARBA" id="ARBA00000085"/>
    </source>
</evidence>
<keyword evidence="11" id="KW-0418">Kinase</keyword>
<dbReference type="Proteomes" id="UP001589627">
    <property type="component" value="Unassembled WGS sequence"/>
</dbReference>
<dbReference type="InterPro" id="IPR040868">
    <property type="entry name" value="DraK_HK_N"/>
</dbReference>
<dbReference type="Pfam" id="PF18092">
    <property type="entry name" value="DraK_HK_N"/>
    <property type="match status" value="1"/>
</dbReference>
<organism evidence="26 27">
    <name type="scientific">Actinoallomurus acaciae</name>
    <dbReference type="NCBI Taxonomy" id="502577"/>
    <lineage>
        <taxon>Bacteria</taxon>
        <taxon>Bacillati</taxon>
        <taxon>Actinomycetota</taxon>
        <taxon>Actinomycetes</taxon>
        <taxon>Streptosporangiales</taxon>
        <taxon>Thermomonosporaceae</taxon>
        <taxon>Actinoallomurus</taxon>
    </lineage>
</organism>
<keyword evidence="18" id="KW-0346">Stress response</keyword>
<feature type="domain" description="HAMP" evidence="25">
    <location>
        <begin position="150"/>
        <end position="202"/>
    </location>
</feature>
<keyword evidence="8" id="KW-0808">Transferase</keyword>
<name>A0ABV5YAX5_9ACTN</name>
<evidence type="ECO:0000256" key="14">
    <source>
        <dbReference type="ARBA" id="ARBA00022842"/>
    </source>
</evidence>
<keyword evidence="6" id="KW-1003">Cell membrane</keyword>
<evidence type="ECO:0000256" key="15">
    <source>
        <dbReference type="ARBA" id="ARBA00022912"/>
    </source>
</evidence>
<evidence type="ECO:0000256" key="8">
    <source>
        <dbReference type="ARBA" id="ARBA00022679"/>
    </source>
</evidence>
<evidence type="ECO:0000256" key="7">
    <source>
        <dbReference type="ARBA" id="ARBA00022553"/>
    </source>
</evidence>
<keyword evidence="27" id="KW-1185">Reference proteome</keyword>
<comment type="caution">
    <text evidence="26">The sequence shown here is derived from an EMBL/GenBank/DDBJ whole genome shotgun (WGS) entry which is preliminary data.</text>
</comment>
<evidence type="ECO:0000256" key="20">
    <source>
        <dbReference type="ARBA" id="ARBA00023211"/>
    </source>
</evidence>
<dbReference type="EC" id="2.7.13.3" evidence="5"/>
<keyword evidence="15" id="KW-0904">Protein phosphatase</keyword>
<protein>
    <recommendedName>
        <fullName evidence="21">Signal transduction histidine-protein kinase/phosphatase MprB</fullName>
        <ecNumber evidence="5">2.7.13.3</ecNumber>
    </recommendedName>
    <alternativeName>
        <fullName evidence="22">Mycobacterial persistence regulator B</fullName>
    </alternativeName>
</protein>
<dbReference type="Gene3D" id="6.10.340.10">
    <property type="match status" value="1"/>
</dbReference>
<dbReference type="EMBL" id="JBHLZP010000040">
    <property type="protein sequence ID" value="MFB9832153.1"/>
    <property type="molecule type" value="Genomic_DNA"/>
</dbReference>
<comment type="cofactor">
    <cofactor evidence="2">
        <name>Mn(2+)</name>
        <dbReference type="ChEBI" id="CHEBI:29035"/>
    </cofactor>
</comment>
<dbReference type="InterPro" id="IPR050980">
    <property type="entry name" value="2C_sensor_his_kinase"/>
</dbReference>
<keyword evidence="9 23" id="KW-0812">Transmembrane</keyword>
<evidence type="ECO:0000256" key="16">
    <source>
        <dbReference type="ARBA" id="ARBA00022989"/>
    </source>
</evidence>
<dbReference type="PANTHER" id="PTHR44936">
    <property type="entry name" value="SENSOR PROTEIN CREC"/>
    <property type="match status" value="1"/>
</dbReference>
<dbReference type="Pfam" id="PF00512">
    <property type="entry name" value="HisKA"/>
    <property type="match status" value="1"/>
</dbReference>
<dbReference type="Gene3D" id="3.30.565.10">
    <property type="entry name" value="Histidine kinase-like ATPase, C-terminal domain"/>
    <property type="match status" value="1"/>
</dbReference>
<evidence type="ECO:0000256" key="3">
    <source>
        <dbReference type="ARBA" id="ARBA00001946"/>
    </source>
</evidence>
<evidence type="ECO:0000256" key="19">
    <source>
        <dbReference type="ARBA" id="ARBA00023026"/>
    </source>
</evidence>
<dbReference type="PROSITE" id="PS50109">
    <property type="entry name" value="HIS_KIN"/>
    <property type="match status" value="1"/>
</dbReference>
<proteinExistence type="predicted"/>
<gene>
    <name evidence="26" type="ORF">ACFFNX_08125</name>
</gene>
<dbReference type="InterPro" id="IPR004358">
    <property type="entry name" value="Sig_transdc_His_kin-like_C"/>
</dbReference>
<keyword evidence="14" id="KW-0460">Magnesium</keyword>
<accession>A0ABV5YAX5</accession>
<dbReference type="InterPro" id="IPR005467">
    <property type="entry name" value="His_kinase_dom"/>
</dbReference>
<evidence type="ECO:0000256" key="2">
    <source>
        <dbReference type="ARBA" id="ARBA00001936"/>
    </source>
</evidence>
<evidence type="ECO:0000256" key="23">
    <source>
        <dbReference type="SAM" id="Phobius"/>
    </source>
</evidence>
<feature type="transmembrane region" description="Helical" evidence="23">
    <location>
        <begin position="127"/>
        <end position="147"/>
    </location>
</feature>
<keyword evidence="16 23" id="KW-1133">Transmembrane helix</keyword>
<evidence type="ECO:0000256" key="18">
    <source>
        <dbReference type="ARBA" id="ARBA00023016"/>
    </source>
</evidence>
<dbReference type="SMART" id="SM00387">
    <property type="entry name" value="HATPase_c"/>
    <property type="match status" value="1"/>
</dbReference>
<keyword evidence="10" id="KW-0547">Nucleotide-binding</keyword>
<evidence type="ECO:0000259" key="25">
    <source>
        <dbReference type="PROSITE" id="PS50885"/>
    </source>
</evidence>
<evidence type="ECO:0000256" key="13">
    <source>
        <dbReference type="ARBA" id="ARBA00022840"/>
    </source>
</evidence>
<dbReference type="Gene3D" id="1.10.287.130">
    <property type="match status" value="1"/>
</dbReference>
<comment type="subcellular location">
    <subcellularLocation>
        <location evidence="4">Cell membrane</location>
        <topology evidence="4">Multi-pass membrane protein</topology>
    </subcellularLocation>
</comment>
<keyword evidence="20" id="KW-0464">Manganese</keyword>
<evidence type="ECO:0000313" key="27">
    <source>
        <dbReference type="Proteomes" id="UP001589627"/>
    </source>
</evidence>
<dbReference type="GO" id="GO:0005524">
    <property type="term" value="F:ATP binding"/>
    <property type="evidence" value="ECO:0007669"/>
    <property type="project" value="UniProtKB-KW"/>
</dbReference>
<feature type="domain" description="Histidine kinase" evidence="24">
    <location>
        <begin position="210"/>
        <end position="412"/>
    </location>
</feature>
<comment type="catalytic activity">
    <reaction evidence="1">
        <text>ATP + protein L-histidine = ADP + protein N-phospho-L-histidine.</text>
        <dbReference type="EC" id="2.7.13.3"/>
    </reaction>
</comment>
<dbReference type="PANTHER" id="PTHR44936:SF9">
    <property type="entry name" value="SENSOR PROTEIN CREC"/>
    <property type="match status" value="1"/>
</dbReference>
<dbReference type="PRINTS" id="PR00344">
    <property type="entry name" value="BCTRLSENSOR"/>
</dbReference>
<keyword evidence="12" id="KW-0378">Hydrolase</keyword>
<dbReference type="SUPFAM" id="SSF47384">
    <property type="entry name" value="Homodimeric domain of signal transducing histidine kinase"/>
    <property type="match status" value="1"/>
</dbReference>
<dbReference type="InterPro" id="IPR003660">
    <property type="entry name" value="HAMP_dom"/>
</dbReference>
<dbReference type="InterPro" id="IPR003661">
    <property type="entry name" value="HisK_dim/P_dom"/>
</dbReference>
<dbReference type="RefSeq" id="WP_378197636.1">
    <property type="nucleotide sequence ID" value="NZ_JBHLZP010000040.1"/>
</dbReference>
<dbReference type="CDD" id="cd00082">
    <property type="entry name" value="HisKA"/>
    <property type="match status" value="1"/>
</dbReference>
<evidence type="ECO:0000256" key="6">
    <source>
        <dbReference type="ARBA" id="ARBA00022475"/>
    </source>
</evidence>
<evidence type="ECO:0000256" key="9">
    <source>
        <dbReference type="ARBA" id="ARBA00022692"/>
    </source>
</evidence>
<keyword evidence="23" id="KW-0472">Membrane</keyword>
<keyword evidence="17" id="KW-0902">Two-component regulatory system</keyword>
<evidence type="ECO:0000313" key="26">
    <source>
        <dbReference type="EMBL" id="MFB9832153.1"/>
    </source>
</evidence>
<evidence type="ECO:0000256" key="17">
    <source>
        <dbReference type="ARBA" id="ARBA00023012"/>
    </source>
</evidence>
<comment type="cofactor">
    <cofactor evidence="3">
        <name>Mg(2+)</name>
        <dbReference type="ChEBI" id="CHEBI:18420"/>
    </cofactor>
</comment>
<evidence type="ECO:0000256" key="22">
    <source>
        <dbReference type="ARBA" id="ARBA00041776"/>
    </source>
</evidence>
<dbReference type="Pfam" id="PF02518">
    <property type="entry name" value="HATPase_c"/>
    <property type="match status" value="1"/>
</dbReference>
<evidence type="ECO:0000256" key="10">
    <source>
        <dbReference type="ARBA" id="ARBA00022741"/>
    </source>
</evidence>
<dbReference type="SMART" id="SM00388">
    <property type="entry name" value="HisKA"/>
    <property type="match status" value="1"/>
</dbReference>
<keyword evidence="19" id="KW-0843">Virulence</keyword>
<evidence type="ECO:0000256" key="21">
    <source>
        <dbReference type="ARBA" id="ARBA00040454"/>
    </source>
</evidence>
<dbReference type="SUPFAM" id="SSF55874">
    <property type="entry name" value="ATPase domain of HSP90 chaperone/DNA topoisomerase II/histidine kinase"/>
    <property type="match status" value="1"/>
</dbReference>
<dbReference type="InterPro" id="IPR036890">
    <property type="entry name" value="HATPase_C_sf"/>
</dbReference>
<evidence type="ECO:0000256" key="5">
    <source>
        <dbReference type="ARBA" id="ARBA00012438"/>
    </source>
</evidence>
<evidence type="ECO:0000259" key="24">
    <source>
        <dbReference type="PROSITE" id="PS50109"/>
    </source>
</evidence>
<sequence length="426" mass="45826">MRRRLLLSTLAVAVVAVLLLGIPLAYSTERLIYDEAQQQVEREAATVVAGVNLREELRQSITGDQIAKEFPGRYIVVTMADGTQITAGNAPAKGDHVITKMAANDRGIHVQVSRDAGDVEADAVRTFLLIGSLVVLGVGVAVGLAMVQARKLTLPLIDLAETADRLGSGNARPRRRRYGVPEVDRVAEVLDRSAVRIADLLAASREFASDASHQLRTPLTALSMRLEEMIEAAEYPDVVREEGVAAAAQVERLAAVVEQLLARAKHDPTGDAIPIGVDEIVAQQVKEWEPVFRRENRRIGMSGVRGLTAVVSPGGLSQIVATLLDNSLVHGDGEVTIHTKETPISIVVEVGDEGAGVPPELERRVFDRNVSGRQGTGLGLYLARSLATADGGRLELIRARPATFAIFLRKREEALLARERVVSGPA</sequence>